<organism evidence="2">
    <name type="scientific">Salmonella enterica</name>
    <name type="common">Salmonella choleraesuis</name>
    <dbReference type="NCBI Taxonomy" id="28901"/>
    <lineage>
        <taxon>Bacteria</taxon>
        <taxon>Pseudomonadati</taxon>
        <taxon>Pseudomonadota</taxon>
        <taxon>Gammaproteobacteria</taxon>
        <taxon>Enterobacterales</taxon>
        <taxon>Enterobacteriaceae</taxon>
        <taxon>Salmonella</taxon>
    </lineage>
</organism>
<feature type="compositionally biased region" description="Basic and acidic residues" evidence="1">
    <location>
        <begin position="9"/>
        <end position="26"/>
    </location>
</feature>
<feature type="region of interest" description="Disordered" evidence="1">
    <location>
        <begin position="1"/>
        <end position="33"/>
    </location>
</feature>
<name>A0A704VBX6_SALER</name>
<evidence type="ECO:0000313" key="2">
    <source>
        <dbReference type="EMBL" id="HAC8207301.1"/>
    </source>
</evidence>
<dbReference type="AlphaFoldDB" id="A0A704VBX6"/>
<reference evidence="2" key="2">
    <citation type="submission" date="2018-12" db="EMBL/GenBank/DDBJ databases">
        <authorList>
            <consortium name="NCBI Pathogen Detection Project"/>
        </authorList>
    </citation>
    <scope>NUCLEOTIDE SEQUENCE</scope>
    <source>
        <strain evidence="2">CFSAN057139</strain>
    </source>
</reference>
<dbReference type="EMBL" id="DAAMUI010000020">
    <property type="protein sequence ID" value="HAC8207301.1"/>
    <property type="molecule type" value="Genomic_DNA"/>
</dbReference>
<comment type="caution">
    <text evidence="2">The sequence shown here is derived from an EMBL/GenBank/DDBJ whole genome shotgun (WGS) entry which is preliminary data.</text>
</comment>
<protein>
    <submittedName>
        <fullName evidence="2">Uncharacterized protein</fullName>
    </submittedName>
</protein>
<accession>A0A704VBX6</accession>
<evidence type="ECO:0000256" key="1">
    <source>
        <dbReference type="SAM" id="MobiDB-lite"/>
    </source>
</evidence>
<sequence>MSVVWTDVTHIRSREEKKNEENRNGTREQSLVSRREYSSLRYHTALFMTVCDDHEQGHVNAFQREHVPGRRRCLRPYQAPL</sequence>
<reference evidence="2" key="1">
    <citation type="journal article" date="2018" name="Genome Biol.">
        <title>SKESA: strategic k-mer extension for scrupulous assemblies.</title>
        <authorList>
            <person name="Souvorov A."/>
            <person name="Agarwala R."/>
            <person name="Lipman D.J."/>
        </authorList>
    </citation>
    <scope>NUCLEOTIDE SEQUENCE</scope>
    <source>
        <strain evidence="2">CFSAN057139</strain>
    </source>
</reference>
<proteinExistence type="predicted"/>
<gene>
    <name evidence="2" type="ORF">G0G76_20035</name>
</gene>